<accession>A0AA96K080</accession>
<reference evidence="1 2" key="1">
    <citation type="submission" date="2023-01" db="EMBL/GenBank/DDBJ databases">
        <title>Cultivation and genomic characterization of new, ubiquitous marine nitrite-oxidizing bacteria from the Nitrospirales.</title>
        <authorList>
            <person name="Mueller A.J."/>
            <person name="Daebeler A."/>
            <person name="Herbold C.W."/>
            <person name="Kirkegaard R.H."/>
            <person name="Daims H."/>
        </authorList>
    </citation>
    <scope>NUCLEOTIDE SEQUENCE [LARGE SCALE GENOMIC DNA]</scope>
    <source>
        <strain evidence="1 2">VA</strain>
    </source>
</reference>
<dbReference type="AlphaFoldDB" id="A0AA96K080"/>
<dbReference type="Proteomes" id="UP001302719">
    <property type="component" value="Chromosome"/>
</dbReference>
<dbReference type="KEGG" id="nall:PP769_06600"/>
<proteinExistence type="predicted"/>
<dbReference type="EMBL" id="CP116967">
    <property type="protein sequence ID" value="WNM59429.1"/>
    <property type="molecule type" value="Genomic_DNA"/>
</dbReference>
<dbReference type="PROSITE" id="PS51257">
    <property type="entry name" value="PROKAR_LIPOPROTEIN"/>
    <property type="match status" value="1"/>
</dbReference>
<keyword evidence="2" id="KW-1185">Reference proteome</keyword>
<evidence type="ECO:0000313" key="2">
    <source>
        <dbReference type="Proteomes" id="UP001302719"/>
    </source>
</evidence>
<protein>
    <recommendedName>
        <fullName evidence="3">Lipoprotein</fullName>
    </recommendedName>
</protein>
<organism evidence="1 2">
    <name type="scientific">Candidatus Nitrospira allomarina</name>
    <dbReference type="NCBI Taxonomy" id="3020900"/>
    <lineage>
        <taxon>Bacteria</taxon>
        <taxon>Pseudomonadati</taxon>
        <taxon>Nitrospirota</taxon>
        <taxon>Nitrospiria</taxon>
        <taxon>Nitrospirales</taxon>
        <taxon>Nitrospiraceae</taxon>
        <taxon>Nitrospira</taxon>
    </lineage>
</organism>
<evidence type="ECO:0000313" key="1">
    <source>
        <dbReference type="EMBL" id="WNM59429.1"/>
    </source>
</evidence>
<name>A0AA96K080_9BACT</name>
<gene>
    <name evidence="1" type="ORF">PP769_06600</name>
</gene>
<dbReference type="RefSeq" id="WP_312646176.1">
    <property type="nucleotide sequence ID" value="NZ_CP116967.1"/>
</dbReference>
<sequence>MKKEQTRSSFLACIMLWLWSLPFMLSGCFSPKALEHVVIAYDHSVTRSLVEQLLLNIARSHHHQPVHFTAISSIAATFNYQFSAGATPPLGGLDGGFALAPVFGGSIAENPTFTISPIEGEDFTQRLLTPLREGKLTLLLRQGVDIDLLLRLMAGEIRTTTNNHETAYYNRPADQIGYPKFRQIVLHLSRLQDNNQLYIEPLVYDREWILPLSSFSAGDFQTLENNYRVIVDADKQIFTIQKRSIGHTVITNYDPTTISNRERLALQAKADRWPPNDILVDIRPDNPGGEYPIQGAFRLRSFHGILNFLGRSIASEPEYHVDPDPGTGIVSENPVRVLDIIESSIERPNTKLSVTHEGHFYSIADEEKRSWNQEAFRLLYQLFQMTVTDAPRGNVPSITIAK</sequence>
<evidence type="ECO:0008006" key="3">
    <source>
        <dbReference type="Google" id="ProtNLM"/>
    </source>
</evidence>